<sequence length="35" mass="3947">MDVDLKRQNDQALLVDVVSNQAYQRANTIAKSNDL</sequence>
<organism evidence="1 2">
    <name type="scientific">Streptococcus pyogenes serotype M12 (strain MGAS9429)</name>
    <dbReference type="NCBI Taxonomy" id="370551"/>
    <lineage>
        <taxon>Bacteria</taxon>
        <taxon>Bacillati</taxon>
        <taxon>Bacillota</taxon>
        <taxon>Bacilli</taxon>
        <taxon>Lactobacillales</taxon>
        <taxon>Streptococcaceae</taxon>
        <taxon>Streptococcus</taxon>
    </lineage>
</organism>
<name>Q1JNL9_STRPC</name>
<proteinExistence type="predicted"/>
<dbReference type="KEGG" id="spk:MGAS9429_Spy0192"/>
<dbReference type="AlphaFoldDB" id="Q1JNL9"/>
<dbReference type="EMBL" id="CP000259">
    <property type="protein sequence ID" value="ABF31380.1"/>
    <property type="molecule type" value="Genomic_DNA"/>
</dbReference>
<accession>Q1JNL9</accession>
<gene>
    <name evidence="1" type="ordered locus">MGAS9429_Spy0192</name>
</gene>
<reference evidence="1 2" key="1">
    <citation type="journal article" date="2006" name="Proc. Natl. Acad. Sci. U.S.A.">
        <title>Molecular genetic anatomy of inter- and intraserotype variation in the human bacterial pathogen group A Streptococcus.</title>
        <authorList>
            <person name="Beres S.B."/>
            <person name="Richter E.W."/>
            <person name="Nagiec M.J."/>
            <person name="Sumby P."/>
            <person name="Porcella S.F."/>
            <person name="DeLeo F.R."/>
            <person name="Musser J.M."/>
        </authorList>
    </citation>
    <scope>NUCLEOTIDE SEQUENCE [LARGE SCALE GENOMIC DNA]</scope>
    <source>
        <strain evidence="1 2">MGAS9429</strain>
    </source>
</reference>
<protein>
    <submittedName>
        <fullName evidence="1">Hypothetical cytosolic protein</fullName>
    </submittedName>
</protein>
<dbReference type="HOGENOM" id="CLU_3367679_0_0_9"/>
<evidence type="ECO:0000313" key="1">
    <source>
        <dbReference type="EMBL" id="ABF31380.1"/>
    </source>
</evidence>
<dbReference type="Proteomes" id="UP000002433">
    <property type="component" value="Chromosome"/>
</dbReference>
<evidence type="ECO:0000313" key="2">
    <source>
        <dbReference type="Proteomes" id="UP000002433"/>
    </source>
</evidence>